<dbReference type="Pfam" id="PF00291">
    <property type="entry name" value="PALP"/>
    <property type="match status" value="1"/>
</dbReference>
<dbReference type="Gene3D" id="3.40.50.1100">
    <property type="match status" value="2"/>
</dbReference>
<dbReference type="GO" id="GO:0009088">
    <property type="term" value="P:threonine biosynthetic process"/>
    <property type="evidence" value="ECO:0007669"/>
    <property type="project" value="UniProtKB-UniRule"/>
</dbReference>
<organism evidence="8">
    <name type="scientific">candidate division WOR-3 bacterium</name>
    <dbReference type="NCBI Taxonomy" id="2052148"/>
    <lineage>
        <taxon>Bacteria</taxon>
        <taxon>Bacteria division WOR-3</taxon>
    </lineage>
</organism>
<dbReference type="InterPro" id="IPR004450">
    <property type="entry name" value="Thr_synthase-like"/>
</dbReference>
<dbReference type="GO" id="GO:0004795">
    <property type="term" value="F:threonine synthase activity"/>
    <property type="evidence" value="ECO:0007669"/>
    <property type="project" value="UniProtKB-UniRule"/>
</dbReference>
<dbReference type="GO" id="GO:0003941">
    <property type="term" value="F:L-serine ammonia-lyase activity"/>
    <property type="evidence" value="ECO:0007669"/>
    <property type="project" value="TreeGrafter"/>
</dbReference>
<accession>A0A7C4UHI4</accession>
<reference evidence="8" key="1">
    <citation type="journal article" date="2020" name="mSystems">
        <title>Genome- and Community-Level Interaction Insights into Carbon Utilization and Element Cycling Functions of Hydrothermarchaeota in Hydrothermal Sediment.</title>
        <authorList>
            <person name="Zhou Z."/>
            <person name="Liu Y."/>
            <person name="Xu W."/>
            <person name="Pan J."/>
            <person name="Luo Z.H."/>
            <person name="Li M."/>
        </authorList>
    </citation>
    <scope>NUCLEOTIDE SEQUENCE [LARGE SCALE GENOMIC DNA]</scope>
    <source>
        <strain evidence="8">SpSt-780</strain>
    </source>
</reference>
<dbReference type="AlphaFoldDB" id="A0A7C4UHI4"/>
<dbReference type="EC" id="4.2.3.1" evidence="5"/>
<evidence type="ECO:0000256" key="4">
    <source>
        <dbReference type="ARBA" id="ARBA00023239"/>
    </source>
</evidence>
<evidence type="ECO:0000256" key="5">
    <source>
        <dbReference type="NCBIfam" id="TIGR00260"/>
    </source>
</evidence>
<comment type="cofactor">
    <cofactor evidence="1 6">
        <name>pyridoxal 5'-phosphate</name>
        <dbReference type="ChEBI" id="CHEBI:597326"/>
    </cofactor>
</comment>
<dbReference type="NCBIfam" id="TIGR00260">
    <property type="entry name" value="thrC"/>
    <property type="match status" value="1"/>
</dbReference>
<evidence type="ECO:0000256" key="2">
    <source>
        <dbReference type="ARBA" id="ARBA00005517"/>
    </source>
</evidence>
<name>A0A7C4UHI4_UNCW3</name>
<evidence type="ECO:0000259" key="7">
    <source>
        <dbReference type="Pfam" id="PF00291"/>
    </source>
</evidence>
<dbReference type="InterPro" id="IPR001926">
    <property type="entry name" value="TrpB-like_PALP"/>
</dbReference>
<dbReference type="GO" id="GO:0004794">
    <property type="term" value="F:threonine deaminase activity"/>
    <property type="evidence" value="ECO:0007669"/>
    <property type="project" value="TreeGrafter"/>
</dbReference>
<gene>
    <name evidence="8" type="primary">thrC</name>
    <name evidence="8" type="ORF">ENV67_08460</name>
</gene>
<comment type="caution">
    <text evidence="8">The sequence shown here is derived from an EMBL/GenBank/DDBJ whole genome shotgun (WGS) entry which is preliminary data.</text>
</comment>
<dbReference type="GO" id="GO:0009097">
    <property type="term" value="P:isoleucine biosynthetic process"/>
    <property type="evidence" value="ECO:0007669"/>
    <property type="project" value="TreeGrafter"/>
</dbReference>
<evidence type="ECO:0000256" key="1">
    <source>
        <dbReference type="ARBA" id="ARBA00001933"/>
    </source>
</evidence>
<evidence type="ECO:0000313" key="8">
    <source>
        <dbReference type="EMBL" id="HGW92550.1"/>
    </source>
</evidence>
<keyword evidence="4 8" id="KW-0456">Lyase</keyword>
<keyword evidence="3 6" id="KW-0663">Pyridoxal phosphate</keyword>
<evidence type="ECO:0000256" key="3">
    <source>
        <dbReference type="ARBA" id="ARBA00022898"/>
    </source>
</evidence>
<protein>
    <recommendedName>
        <fullName evidence="5">Threonine synthase</fullName>
        <ecNumber evidence="5">4.2.3.1</ecNumber>
    </recommendedName>
</protein>
<dbReference type="InterPro" id="IPR036052">
    <property type="entry name" value="TrpB-like_PALP_sf"/>
</dbReference>
<feature type="domain" description="Tryptophan synthase beta chain-like PALP" evidence="7">
    <location>
        <begin position="66"/>
        <end position="359"/>
    </location>
</feature>
<comment type="similarity">
    <text evidence="2">Belongs to the threonine synthase family.</text>
</comment>
<dbReference type="PANTHER" id="PTHR48078:SF6">
    <property type="entry name" value="L-THREONINE DEHYDRATASE CATABOLIC TDCB"/>
    <property type="match status" value="1"/>
</dbReference>
<dbReference type="InterPro" id="IPR050147">
    <property type="entry name" value="Ser/Thr_Dehydratase"/>
</dbReference>
<dbReference type="SUPFAM" id="SSF53686">
    <property type="entry name" value="Tryptophan synthase beta subunit-like PLP-dependent enzymes"/>
    <property type="match status" value="1"/>
</dbReference>
<sequence length="385" mass="42962">MRFKVRCSECKREYDFEPFITLCPECSRKNENDKPFHGILEFIYRFEKDKTLYLPFEEKYFPNIKVGNTPLIKPEYFNSIGFKNIFIKDDSLNPTGSLKDRASYLVAACARKFNIKEIVVSSTGNAGSSMAGIGAASGIKVKLFVPEKIPKGKLVQALQYGADVVMVKGNYDKAYDFSLEYSERKKLLSRNTAYNPLTIEGKKTAAIEIFEELGREPDYVFLPAGDGVILGGVYKGFAELYIMGRLKRMPKIFAVQSDKSPAIANALNEGDFKKINANSIADSINVDVPKNGYYAISMLRKYEGECVIVKDEDILDAQILLSSKTGIFAEPAAAASLSGFMKVKEKIDKDKIIVLLITGTGLKDIENASKKIKFPEPIKSMDQIK</sequence>
<dbReference type="PANTHER" id="PTHR48078">
    <property type="entry name" value="THREONINE DEHYDRATASE, MITOCHONDRIAL-RELATED"/>
    <property type="match status" value="1"/>
</dbReference>
<proteinExistence type="inferred from homology"/>
<dbReference type="CDD" id="cd01563">
    <property type="entry name" value="Thr-synth_1"/>
    <property type="match status" value="1"/>
</dbReference>
<dbReference type="GO" id="GO:0006567">
    <property type="term" value="P:L-threonine catabolic process"/>
    <property type="evidence" value="ECO:0007669"/>
    <property type="project" value="TreeGrafter"/>
</dbReference>
<dbReference type="GO" id="GO:0006565">
    <property type="term" value="P:L-serine catabolic process"/>
    <property type="evidence" value="ECO:0007669"/>
    <property type="project" value="TreeGrafter"/>
</dbReference>
<feature type="modified residue" description="N6-(pyridoxal phosphate)lysine" evidence="6">
    <location>
        <position position="99"/>
    </location>
</feature>
<dbReference type="EMBL" id="DTHG01000102">
    <property type="protein sequence ID" value="HGW92550.1"/>
    <property type="molecule type" value="Genomic_DNA"/>
</dbReference>
<evidence type="ECO:0000256" key="6">
    <source>
        <dbReference type="PIRSR" id="PIRSR604450-51"/>
    </source>
</evidence>